<name>A0A8S3XQQ9_PARAO</name>
<keyword evidence="2" id="KW-1185">Reference proteome</keyword>
<dbReference type="Proteomes" id="UP000691718">
    <property type="component" value="Unassembled WGS sequence"/>
</dbReference>
<comment type="caution">
    <text evidence="1">The sequence shown here is derived from an EMBL/GenBank/DDBJ whole genome shotgun (WGS) entry which is preliminary data.</text>
</comment>
<evidence type="ECO:0000313" key="1">
    <source>
        <dbReference type="EMBL" id="CAG5026675.1"/>
    </source>
</evidence>
<sequence length="238" mass="27425">MDSEDKLSRLIQESGLFNEISSDEEWTPDNFKINDADKKLKLSGAWSATNIDIYTDLSPSCSYSTAHMEVEQNEALDVELNSLSESRPSENLVEPLQIIEEDPVTDSNISVKNITDRKIIRLNCETGNFETDSEESEVEVEEKIKKGNKRVAKPEMWEKNISRKRKIQDHTLREINDCRFPRKDICSTCEKFQVDIQSAEIMKDKDKVSSLKSERELHLRKGEVFLKKCSSSEKEDKN</sequence>
<reference evidence="1" key="1">
    <citation type="submission" date="2021-04" db="EMBL/GenBank/DDBJ databases">
        <authorList>
            <person name="Tunstrom K."/>
        </authorList>
    </citation>
    <scope>NUCLEOTIDE SEQUENCE</scope>
</reference>
<organism evidence="1 2">
    <name type="scientific">Parnassius apollo</name>
    <name type="common">Apollo butterfly</name>
    <name type="synonym">Papilio apollo</name>
    <dbReference type="NCBI Taxonomy" id="110799"/>
    <lineage>
        <taxon>Eukaryota</taxon>
        <taxon>Metazoa</taxon>
        <taxon>Ecdysozoa</taxon>
        <taxon>Arthropoda</taxon>
        <taxon>Hexapoda</taxon>
        <taxon>Insecta</taxon>
        <taxon>Pterygota</taxon>
        <taxon>Neoptera</taxon>
        <taxon>Endopterygota</taxon>
        <taxon>Lepidoptera</taxon>
        <taxon>Glossata</taxon>
        <taxon>Ditrysia</taxon>
        <taxon>Papilionoidea</taxon>
        <taxon>Papilionidae</taxon>
        <taxon>Parnassiinae</taxon>
        <taxon>Parnassini</taxon>
        <taxon>Parnassius</taxon>
        <taxon>Parnassius</taxon>
    </lineage>
</organism>
<gene>
    <name evidence="1" type="ORF">PAPOLLO_LOCUS18671</name>
</gene>
<proteinExistence type="predicted"/>
<dbReference type="EMBL" id="CAJQZP010001179">
    <property type="protein sequence ID" value="CAG5026675.1"/>
    <property type="molecule type" value="Genomic_DNA"/>
</dbReference>
<dbReference type="OrthoDB" id="10398401at2759"/>
<accession>A0A8S3XQQ9</accession>
<dbReference type="AlphaFoldDB" id="A0A8S3XQQ9"/>
<evidence type="ECO:0000313" key="2">
    <source>
        <dbReference type="Proteomes" id="UP000691718"/>
    </source>
</evidence>
<protein>
    <submittedName>
        <fullName evidence="1">(apollo) hypothetical protein</fullName>
    </submittedName>
</protein>